<dbReference type="Proteomes" id="UP001239215">
    <property type="component" value="Unassembled WGS sequence"/>
</dbReference>
<evidence type="ECO:0000256" key="4">
    <source>
        <dbReference type="SAM" id="Phobius"/>
    </source>
</evidence>
<feature type="transmembrane region" description="Helical" evidence="4">
    <location>
        <begin position="194"/>
        <end position="212"/>
    </location>
</feature>
<evidence type="ECO:0000256" key="3">
    <source>
        <dbReference type="PROSITE-ProRule" id="PRU00464"/>
    </source>
</evidence>
<dbReference type="PROSITE" id="PS51084">
    <property type="entry name" value="HIT_2"/>
    <property type="match status" value="1"/>
</dbReference>
<dbReference type="Gene3D" id="3.30.428.10">
    <property type="entry name" value="HIT-like"/>
    <property type="match status" value="1"/>
</dbReference>
<feature type="short sequence motif" description="Histidine triad motif" evidence="2 3">
    <location>
        <begin position="100"/>
        <end position="104"/>
    </location>
</feature>
<keyword evidence="4" id="KW-0812">Transmembrane</keyword>
<feature type="transmembrane region" description="Helical" evidence="4">
    <location>
        <begin position="263"/>
        <end position="283"/>
    </location>
</feature>
<feature type="active site" description="Tele-AMP-histidine intermediate" evidence="1">
    <location>
        <position position="102"/>
    </location>
</feature>
<dbReference type="GO" id="GO:0016787">
    <property type="term" value="F:hydrolase activity"/>
    <property type="evidence" value="ECO:0007669"/>
    <property type="project" value="UniProtKB-KW"/>
</dbReference>
<dbReference type="Pfam" id="PF01230">
    <property type="entry name" value="HIT"/>
    <property type="match status" value="1"/>
</dbReference>
<dbReference type="InterPro" id="IPR001310">
    <property type="entry name" value="Histidine_triad_HIT"/>
</dbReference>
<sequence length="286" mass="31239">MSNDPCPFCIIVKGEDSSARVLYRDQDVTAFFPLMPATRGHTLVIPNRHVAEHVDLTDAESRQLGSAVRRTAIGVRSAVSPDGINIIQSTGSAATQTIPHVHFHVVPRWSDDDVSLVWPDRAAEDPDAQDQTLALVRSVLPFGSSDVSPEDRRQHLSFIQAVVTRMSQASSSAKTWLLPIVTLTYGYAVTKQQWVVAVMGLIAVIIFGVLDANYLKQERAFRKLYDRVAVGSAIPAFSMNPALAGPAGAKVNYWPDWEDLRSWAVAPVYGPLLLGGIAIAVWAHCQ</sequence>
<dbReference type="AlphaFoldDB" id="A0AAJ1X2N6"/>
<name>A0AAJ1X2N6_9ACTN</name>
<gene>
    <name evidence="6" type="ORF">QE405_001031</name>
</gene>
<accession>A0AAJ1X2N6</accession>
<feature type="domain" description="HIT" evidence="5">
    <location>
        <begin position="7"/>
        <end position="116"/>
    </location>
</feature>
<evidence type="ECO:0000256" key="1">
    <source>
        <dbReference type="PIRSR" id="PIRSR601310-1"/>
    </source>
</evidence>
<evidence type="ECO:0000256" key="2">
    <source>
        <dbReference type="PIRSR" id="PIRSR601310-3"/>
    </source>
</evidence>
<dbReference type="PANTHER" id="PTHR46648">
    <property type="entry name" value="HIT FAMILY PROTEIN 1"/>
    <property type="match status" value="1"/>
</dbReference>
<dbReference type="InterPro" id="IPR036265">
    <property type="entry name" value="HIT-like_sf"/>
</dbReference>
<keyword evidence="4" id="KW-0472">Membrane</keyword>
<dbReference type="RefSeq" id="WP_307199152.1">
    <property type="nucleotide sequence ID" value="NZ_JAUTAN010000001.1"/>
</dbReference>
<feature type="transmembrane region" description="Helical" evidence="4">
    <location>
        <begin position="224"/>
        <end position="243"/>
    </location>
</feature>
<evidence type="ECO:0000313" key="7">
    <source>
        <dbReference type="Proteomes" id="UP001239215"/>
    </source>
</evidence>
<keyword evidence="6" id="KW-0378">Hydrolase</keyword>
<dbReference type="EMBL" id="JAUTAN010000001">
    <property type="protein sequence ID" value="MDQ1103747.1"/>
    <property type="molecule type" value="Genomic_DNA"/>
</dbReference>
<dbReference type="InterPro" id="IPR011146">
    <property type="entry name" value="HIT-like"/>
</dbReference>
<dbReference type="PANTHER" id="PTHR46648:SF1">
    <property type="entry name" value="ADENOSINE 5'-MONOPHOSPHORAMIDASE HNT1"/>
    <property type="match status" value="1"/>
</dbReference>
<keyword evidence="4" id="KW-1133">Transmembrane helix</keyword>
<organism evidence="6 7">
    <name type="scientific">Nocardioides zeae</name>
    <dbReference type="NCBI Taxonomy" id="1457234"/>
    <lineage>
        <taxon>Bacteria</taxon>
        <taxon>Bacillati</taxon>
        <taxon>Actinomycetota</taxon>
        <taxon>Actinomycetes</taxon>
        <taxon>Propionibacteriales</taxon>
        <taxon>Nocardioidaceae</taxon>
        <taxon>Nocardioides</taxon>
    </lineage>
</organism>
<reference evidence="6" key="1">
    <citation type="submission" date="2023-07" db="EMBL/GenBank/DDBJ databases">
        <title>Functional and genomic diversity of the sorghum phyllosphere microbiome.</title>
        <authorList>
            <person name="Shade A."/>
        </authorList>
    </citation>
    <scope>NUCLEOTIDE SEQUENCE</scope>
    <source>
        <strain evidence="6">SORGH_AS_1067</strain>
    </source>
</reference>
<protein>
    <submittedName>
        <fullName evidence="6">Diadenosine tetraphosphate (Ap4A) HIT family hydrolase</fullName>
    </submittedName>
</protein>
<evidence type="ECO:0000259" key="5">
    <source>
        <dbReference type="PROSITE" id="PS51084"/>
    </source>
</evidence>
<dbReference type="GO" id="GO:0009117">
    <property type="term" value="P:nucleotide metabolic process"/>
    <property type="evidence" value="ECO:0007669"/>
    <property type="project" value="TreeGrafter"/>
</dbReference>
<proteinExistence type="predicted"/>
<dbReference type="SUPFAM" id="SSF54197">
    <property type="entry name" value="HIT-like"/>
    <property type="match status" value="1"/>
</dbReference>
<comment type="caution">
    <text evidence="6">The sequence shown here is derived from an EMBL/GenBank/DDBJ whole genome shotgun (WGS) entry which is preliminary data.</text>
</comment>
<evidence type="ECO:0000313" key="6">
    <source>
        <dbReference type="EMBL" id="MDQ1103747.1"/>
    </source>
</evidence>